<dbReference type="AlphaFoldDB" id="A0A857KUY3"/>
<sequence length="111" mass="11704">MDVIDRVCAGAGLAAGAAEVFAVESDVPDEHPAASTIDAAEAATKHHLRTPVVTISPSVPVDRAARPWLPLSMERVRSIVPQHVQTLTAAPRQLSVIVGQIGRPPSFPIDE</sequence>
<dbReference type="RefSeq" id="WP_138943660.1">
    <property type="nucleotide sequence ID" value="NZ_CP045804.1"/>
</dbReference>
<dbReference type="EMBL" id="CP045810">
    <property type="protein sequence ID" value="QHN38855.1"/>
    <property type="molecule type" value="Genomic_DNA"/>
</dbReference>
<gene>
    <name evidence="1" type="ORF">GII30_06410</name>
</gene>
<proteinExistence type="predicted"/>
<protein>
    <submittedName>
        <fullName evidence="1">Uncharacterized protein</fullName>
    </submittedName>
</protein>
<evidence type="ECO:0000313" key="1">
    <source>
        <dbReference type="EMBL" id="QHN38855.1"/>
    </source>
</evidence>
<accession>A0A857KUY3</accession>
<organism evidence="1">
    <name type="scientific">Gordonia amarae</name>
    <dbReference type="NCBI Taxonomy" id="36821"/>
    <lineage>
        <taxon>Bacteria</taxon>
        <taxon>Bacillati</taxon>
        <taxon>Actinomycetota</taxon>
        <taxon>Actinomycetes</taxon>
        <taxon>Mycobacteriales</taxon>
        <taxon>Gordoniaceae</taxon>
        <taxon>Gordonia</taxon>
    </lineage>
</organism>
<reference evidence="1" key="1">
    <citation type="journal article" date="2021" name="Nat. Microbiol.">
        <title>Cocultivation of an ultrasmall environmental parasitic bacterium with lytic ability against bacteria associated with wastewater foams.</title>
        <authorList>
            <person name="Batinovic S."/>
            <person name="Rose J.J.A."/>
            <person name="Ratcliffe J."/>
            <person name="Seviour R.J."/>
            <person name="Petrovski S."/>
        </authorList>
    </citation>
    <scope>NUCLEOTIDE SEQUENCE</scope>
    <source>
        <strain evidence="1">CON44</strain>
    </source>
</reference>
<name>A0A857KUY3_9ACTN</name>